<dbReference type="PANTHER" id="PTHR33449:SF1">
    <property type="entry name" value="NUCLEOID-ASSOCIATED PROTEIN YBAB"/>
    <property type="match status" value="1"/>
</dbReference>
<reference evidence="2" key="1">
    <citation type="submission" date="2019-01" db="EMBL/GenBank/DDBJ databases">
        <title>Genomic signatures and co-occurrence patterns of the ultra-small Saccharimodia (Patescibacteria phylum) suggest a symbiotic lifestyle.</title>
        <authorList>
            <person name="Lemos L."/>
            <person name="Medeiros J."/>
            <person name="Andreote F."/>
            <person name="Fernandes G."/>
            <person name="Varani A."/>
            <person name="Oliveira G."/>
            <person name="Pylro V."/>
        </authorList>
    </citation>
    <scope>NUCLEOTIDE SEQUENCE [LARGE SCALE GENOMIC DNA]</scope>
    <source>
        <strain evidence="2">AMD01</strain>
    </source>
</reference>
<protein>
    <submittedName>
        <fullName evidence="2">YbaB/EbfC family DNA-binding protein</fullName>
    </submittedName>
</protein>
<dbReference type="GO" id="GO:0005829">
    <property type="term" value="C:cytosol"/>
    <property type="evidence" value="ECO:0007669"/>
    <property type="project" value="TreeGrafter"/>
</dbReference>
<dbReference type="PANTHER" id="PTHR33449">
    <property type="entry name" value="NUCLEOID-ASSOCIATED PROTEIN YBAB"/>
    <property type="match status" value="1"/>
</dbReference>
<sequence length="95" mass="10468">MFDQAKMVMQARKLQKQLANELIEVTAGGDAVKVVINGEQKIKKISLNPDYLNPNRAADIEQWLEAAVREAINRSQASAAEKMKPLLGNMGGFGR</sequence>
<dbReference type="Gene3D" id="3.30.1310.10">
    <property type="entry name" value="Nucleoid-associated protein YbaB-like domain"/>
    <property type="match status" value="1"/>
</dbReference>
<evidence type="ECO:0000256" key="1">
    <source>
        <dbReference type="ARBA" id="ARBA00023125"/>
    </source>
</evidence>
<evidence type="ECO:0000313" key="2">
    <source>
        <dbReference type="EMBL" id="RWZ79246.1"/>
    </source>
</evidence>
<organism evidence="2 3">
    <name type="scientific">Candidatus Chaera renei</name>
    <dbReference type="NCBI Taxonomy" id="2506947"/>
    <lineage>
        <taxon>Bacteria</taxon>
        <taxon>Candidatus Saccharimonadota</taxon>
        <taxon>Candidatus Saccharimonadia</taxon>
        <taxon>Candidatus Saccharimonadales</taxon>
        <taxon>Candidatus Saccharimonadaceae</taxon>
        <taxon>Candidatus Chaera</taxon>
    </lineage>
</organism>
<proteinExistence type="predicted"/>
<dbReference type="InterPro" id="IPR004401">
    <property type="entry name" value="YbaB/EbfC"/>
</dbReference>
<accession>A0A4Q0AIN1</accession>
<dbReference type="SUPFAM" id="SSF82607">
    <property type="entry name" value="YbaB-like"/>
    <property type="match status" value="1"/>
</dbReference>
<name>A0A4Q0AIN1_9BACT</name>
<dbReference type="Pfam" id="PF02575">
    <property type="entry name" value="YbaB_DNA_bd"/>
    <property type="match status" value="1"/>
</dbReference>
<dbReference type="PIRSF" id="PIRSF004555">
    <property type="entry name" value="UCP004555"/>
    <property type="match status" value="1"/>
</dbReference>
<dbReference type="Proteomes" id="UP000289269">
    <property type="component" value="Unassembled WGS sequence"/>
</dbReference>
<evidence type="ECO:0000313" key="3">
    <source>
        <dbReference type="Proteomes" id="UP000289269"/>
    </source>
</evidence>
<dbReference type="EMBL" id="SCKW01000017">
    <property type="protein sequence ID" value="RWZ79246.1"/>
    <property type="molecule type" value="Genomic_DNA"/>
</dbReference>
<comment type="caution">
    <text evidence="2">The sequence shown here is derived from an EMBL/GenBank/DDBJ whole genome shotgun (WGS) entry which is preliminary data.</text>
</comment>
<gene>
    <name evidence="2" type="ORF">EOT04_02040</name>
</gene>
<dbReference type="AlphaFoldDB" id="A0A4Q0AIN1"/>
<keyword evidence="1 2" id="KW-0238">DNA-binding</keyword>
<dbReference type="GO" id="GO:0003677">
    <property type="term" value="F:DNA binding"/>
    <property type="evidence" value="ECO:0007669"/>
    <property type="project" value="UniProtKB-KW"/>
</dbReference>
<dbReference type="InterPro" id="IPR036894">
    <property type="entry name" value="YbaB-like_sf"/>
</dbReference>
<keyword evidence="3" id="KW-1185">Reference proteome</keyword>